<comment type="caution">
    <text evidence="4">The sequence shown here is derived from an EMBL/GenBank/DDBJ whole genome shotgun (WGS) entry which is preliminary data.</text>
</comment>
<evidence type="ECO:0000256" key="2">
    <source>
        <dbReference type="ARBA" id="ARBA00023315"/>
    </source>
</evidence>
<dbReference type="InterPro" id="IPR016181">
    <property type="entry name" value="Acyl_CoA_acyltransferase"/>
</dbReference>
<dbReference type="PROSITE" id="PS51186">
    <property type="entry name" value="GNAT"/>
    <property type="match status" value="2"/>
</dbReference>
<dbReference type="SUPFAM" id="SSF55729">
    <property type="entry name" value="Acyl-CoA N-acyltransferases (Nat)"/>
    <property type="match status" value="2"/>
</dbReference>
<organism evidence="4 5">
    <name type="scientific">Flavipsychrobacter stenotrophus</name>
    <dbReference type="NCBI Taxonomy" id="2077091"/>
    <lineage>
        <taxon>Bacteria</taxon>
        <taxon>Pseudomonadati</taxon>
        <taxon>Bacteroidota</taxon>
        <taxon>Chitinophagia</taxon>
        <taxon>Chitinophagales</taxon>
        <taxon>Chitinophagaceae</taxon>
        <taxon>Flavipsychrobacter</taxon>
    </lineage>
</organism>
<keyword evidence="1" id="KW-0808">Transferase</keyword>
<evidence type="ECO:0000259" key="3">
    <source>
        <dbReference type="PROSITE" id="PS51186"/>
    </source>
</evidence>
<dbReference type="InterPro" id="IPR000182">
    <property type="entry name" value="GNAT_dom"/>
</dbReference>
<evidence type="ECO:0000256" key="1">
    <source>
        <dbReference type="ARBA" id="ARBA00022679"/>
    </source>
</evidence>
<dbReference type="Proteomes" id="UP000239872">
    <property type="component" value="Unassembled WGS sequence"/>
</dbReference>
<gene>
    <name evidence="4" type="ORF">CJD36_022240</name>
</gene>
<accession>A0A2S7SQI5</accession>
<dbReference type="InterPro" id="IPR050680">
    <property type="entry name" value="YpeA/RimI_acetyltransf"/>
</dbReference>
<sequence length="321" mass="36171">MQAPYFFFVILNPFLEEYIYPLSIHSLPRLNSIFGFPTNPMIKKYITLPDDVQTAVKSLTALCEVYDGSIVPIQFDHSLNFYPQMHSWFLCFEEEELLGVLSIFNHRSDVAEISGCVHPGMRNKGIFNELIAAGSNELALHSIPTMLFVVDNKSAPGMAAVEQARLQCDHIEYLMAHTGNTGKYKSASKVRAAGPDDVDDFININSALFHETEEESRNMILSCLQSGDRKQYMAEMGNEIIGICTLYYSGNKATIYGLGVSEKHQGKGLGFELINSILDVLKQQDCEVELEVDSKNEKAYNLYKKVGFKETRVVNYYIGRK</sequence>
<protein>
    <recommendedName>
        <fullName evidence="3">N-acetyltransferase domain-containing protein</fullName>
    </recommendedName>
</protein>
<name>A0A2S7SQI5_9BACT</name>
<dbReference type="Gene3D" id="3.40.630.30">
    <property type="match status" value="2"/>
</dbReference>
<keyword evidence="2" id="KW-0012">Acyltransferase</keyword>
<feature type="domain" description="N-acetyltransferase" evidence="3">
    <location>
        <begin position="46"/>
        <end position="180"/>
    </location>
</feature>
<dbReference type="Pfam" id="PF00583">
    <property type="entry name" value="Acetyltransf_1"/>
    <property type="match status" value="2"/>
</dbReference>
<reference evidence="4 5" key="1">
    <citation type="submission" date="2018-01" db="EMBL/GenBank/DDBJ databases">
        <title>A novel member of the phylum Bacteroidetes isolated from glacier ice.</title>
        <authorList>
            <person name="Liu Q."/>
            <person name="Xin Y.-H."/>
        </authorList>
    </citation>
    <scope>NUCLEOTIDE SEQUENCE [LARGE SCALE GENOMIC DNA]</scope>
    <source>
        <strain evidence="4 5">RB1R16</strain>
    </source>
</reference>
<dbReference type="PANTHER" id="PTHR43420">
    <property type="entry name" value="ACETYLTRANSFERASE"/>
    <property type="match status" value="1"/>
</dbReference>
<dbReference type="GO" id="GO:0016747">
    <property type="term" value="F:acyltransferase activity, transferring groups other than amino-acyl groups"/>
    <property type="evidence" value="ECO:0007669"/>
    <property type="project" value="InterPro"/>
</dbReference>
<evidence type="ECO:0000313" key="4">
    <source>
        <dbReference type="EMBL" id="PQJ08865.1"/>
    </source>
</evidence>
<evidence type="ECO:0000313" key="5">
    <source>
        <dbReference type="Proteomes" id="UP000239872"/>
    </source>
</evidence>
<keyword evidence="5" id="KW-1185">Reference proteome</keyword>
<proteinExistence type="predicted"/>
<feature type="domain" description="N-acetyltransferase" evidence="3">
    <location>
        <begin position="188"/>
        <end position="321"/>
    </location>
</feature>
<dbReference type="CDD" id="cd04301">
    <property type="entry name" value="NAT_SF"/>
    <property type="match status" value="2"/>
</dbReference>
<dbReference type="AlphaFoldDB" id="A0A2S7SQI5"/>
<dbReference type="EMBL" id="PPSL01000011">
    <property type="protein sequence ID" value="PQJ08865.1"/>
    <property type="molecule type" value="Genomic_DNA"/>
</dbReference>